<evidence type="ECO:0000256" key="5">
    <source>
        <dbReference type="ARBA" id="ARBA00022989"/>
    </source>
</evidence>
<keyword evidence="2" id="KW-1003">Cell membrane</keyword>
<organism evidence="13 14">
    <name type="scientific">Paenibacillus albiflavus</name>
    <dbReference type="NCBI Taxonomy" id="2545760"/>
    <lineage>
        <taxon>Bacteria</taxon>
        <taxon>Bacillati</taxon>
        <taxon>Bacillota</taxon>
        <taxon>Bacilli</taxon>
        <taxon>Bacillales</taxon>
        <taxon>Paenibacillaceae</taxon>
        <taxon>Paenibacillus</taxon>
    </lineage>
</organism>
<dbReference type="SMART" id="SM00283">
    <property type="entry name" value="MA"/>
    <property type="match status" value="1"/>
</dbReference>
<evidence type="ECO:0000256" key="6">
    <source>
        <dbReference type="ARBA" id="ARBA00023136"/>
    </source>
</evidence>
<gene>
    <name evidence="13" type="ORF">E0485_12140</name>
</gene>
<keyword evidence="5 10" id="KW-1133">Transmembrane helix</keyword>
<feature type="domain" description="HAMP" evidence="12">
    <location>
        <begin position="323"/>
        <end position="375"/>
    </location>
</feature>
<dbReference type="Gene3D" id="1.10.287.950">
    <property type="entry name" value="Methyl-accepting chemotaxis protein"/>
    <property type="match status" value="1"/>
</dbReference>
<dbReference type="CDD" id="cd06225">
    <property type="entry name" value="HAMP"/>
    <property type="match status" value="1"/>
</dbReference>
<dbReference type="Pfam" id="PF02743">
    <property type="entry name" value="dCache_1"/>
    <property type="match status" value="1"/>
</dbReference>
<keyword evidence="14" id="KW-1185">Reference proteome</keyword>
<dbReference type="GO" id="GO:0006935">
    <property type="term" value="P:chemotaxis"/>
    <property type="evidence" value="ECO:0007669"/>
    <property type="project" value="UniProtKB-KW"/>
</dbReference>
<comment type="subcellular location">
    <subcellularLocation>
        <location evidence="1">Cell membrane</location>
        <topology evidence="1">Multi-pass membrane protein</topology>
    </subcellularLocation>
</comment>
<dbReference type="RefSeq" id="WP_132418305.1">
    <property type="nucleotide sequence ID" value="NZ_SKFG01000010.1"/>
</dbReference>
<dbReference type="PROSITE" id="PS50111">
    <property type="entry name" value="CHEMOTAXIS_TRANSDUC_2"/>
    <property type="match status" value="1"/>
</dbReference>
<evidence type="ECO:0000256" key="10">
    <source>
        <dbReference type="SAM" id="Phobius"/>
    </source>
</evidence>
<evidence type="ECO:0000256" key="9">
    <source>
        <dbReference type="PROSITE-ProRule" id="PRU00284"/>
    </source>
</evidence>
<dbReference type="GO" id="GO:0007165">
    <property type="term" value="P:signal transduction"/>
    <property type="evidence" value="ECO:0007669"/>
    <property type="project" value="UniProtKB-KW"/>
</dbReference>
<evidence type="ECO:0000256" key="8">
    <source>
        <dbReference type="ARBA" id="ARBA00029447"/>
    </source>
</evidence>
<dbReference type="Gene3D" id="3.30.450.20">
    <property type="entry name" value="PAS domain"/>
    <property type="match status" value="1"/>
</dbReference>
<proteinExistence type="inferred from homology"/>
<dbReference type="PANTHER" id="PTHR32089">
    <property type="entry name" value="METHYL-ACCEPTING CHEMOTAXIS PROTEIN MCPB"/>
    <property type="match status" value="1"/>
</dbReference>
<evidence type="ECO:0000256" key="7">
    <source>
        <dbReference type="ARBA" id="ARBA00023224"/>
    </source>
</evidence>
<evidence type="ECO:0000259" key="12">
    <source>
        <dbReference type="PROSITE" id="PS50885"/>
    </source>
</evidence>
<accession>A0A4R4EBE4</accession>
<feature type="transmembrane region" description="Helical" evidence="10">
    <location>
        <begin position="20"/>
        <end position="44"/>
    </location>
</feature>
<evidence type="ECO:0000256" key="2">
    <source>
        <dbReference type="ARBA" id="ARBA00022475"/>
    </source>
</evidence>
<dbReference type="Pfam" id="PF00015">
    <property type="entry name" value="MCPsignal"/>
    <property type="match status" value="1"/>
</dbReference>
<dbReference type="EMBL" id="SKFG01000010">
    <property type="protein sequence ID" value="TCZ77204.1"/>
    <property type="molecule type" value="Genomic_DNA"/>
</dbReference>
<dbReference type="Gene3D" id="1.10.8.500">
    <property type="entry name" value="HAMP domain in histidine kinase"/>
    <property type="match status" value="1"/>
</dbReference>
<dbReference type="SMART" id="SM00304">
    <property type="entry name" value="HAMP"/>
    <property type="match status" value="1"/>
</dbReference>
<dbReference type="AlphaFoldDB" id="A0A4R4EBE4"/>
<evidence type="ECO:0000313" key="14">
    <source>
        <dbReference type="Proteomes" id="UP000295418"/>
    </source>
</evidence>
<name>A0A4R4EBE4_9BACL</name>
<comment type="caution">
    <text evidence="13">The sequence shown here is derived from an EMBL/GenBank/DDBJ whole genome shotgun (WGS) entry which is preliminary data.</text>
</comment>
<feature type="transmembrane region" description="Helical" evidence="10">
    <location>
        <begin position="303"/>
        <end position="326"/>
    </location>
</feature>
<evidence type="ECO:0000256" key="3">
    <source>
        <dbReference type="ARBA" id="ARBA00022500"/>
    </source>
</evidence>
<feature type="domain" description="Methyl-accepting transducer" evidence="11">
    <location>
        <begin position="394"/>
        <end position="644"/>
    </location>
</feature>
<keyword evidence="6 10" id="KW-0472">Membrane</keyword>
<dbReference type="InterPro" id="IPR003660">
    <property type="entry name" value="HAMP_dom"/>
</dbReference>
<evidence type="ECO:0000256" key="4">
    <source>
        <dbReference type="ARBA" id="ARBA00022692"/>
    </source>
</evidence>
<dbReference type="PROSITE" id="PS50885">
    <property type="entry name" value="HAMP"/>
    <property type="match status" value="1"/>
</dbReference>
<evidence type="ECO:0000256" key="1">
    <source>
        <dbReference type="ARBA" id="ARBA00004651"/>
    </source>
</evidence>
<evidence type="ECO:0000313" key="13">
    <source>
        <dbReference type="EMBL" id="TCZ77204.1"/>
    </source>
</evidence>
<dbReference type="InterPro" id="IPR004089">
    <property type="entry name" value="MCPsignal_dom"/>
</dbReference>
<dbReference type="PANTHER" id="PTHR32089:SF112">
    <property type="entry name" value="LYSOZYME-LIKE PROTEIN-RELATED"/>
    <property type="match status" value="1"/>
</dbReference>
<dbReference type="OrthoDB" id="9760371at2"/>
<sequence>MNFNRKVLHRIRKSNPLRSVGSKLFIIFFISIAAFVLVVGMTSYSISKNVIASNASESSVEVLEMAQINLEYFYQSFEKVSKQIVTNSEISKYLTEIDNIEDKASFDHFSKVSKLSEKVMPIGLSNSSIKGISIMNPKGELLTVFGSASQIKDTGWTKNLDPLQTESVWLQGGPDSFTNSADVIAIARRFVDAYTLVDHGIVVIEIPVKELAKEMSKVTLGNGNQVMIVDSHNTIVQASESLEPGMPSPIQLSTEQQAMDKDSFLLDDHLIAFSKSSNSGWYLVGTIPTDSLIQGARQILTNTIYMCIGAAILAILIGFLMIRLIARPLVKLMGFMGEGANGNLNIRSNYKSKDEIGRLGRSFDRMMEEITNLVQHTNHSAHEVLKTAETLTNASRTTALASREIAVATEQISGGAAGLATESEKGSELTQQIADKMRNVIESNTSMSEAAHEVRLSSEQGIQNMQHLNTKTEAADEMIRSMVSKVDHLNKSTQSIVKILDMLHSMTKQTNILSLNASIEAARAGSAGRGFKVVADQIYQLAAESRESIDIVGQITESIQNGIQDTVQVLASAYPIFQEQIDAVKETSAILQKVQGNMGNFIGQLSSASESVADLNQSQSVLSAAMMNVSAVAEEALATSEEVASLSSEQLTVSDNLVQLSEQLEQLSDSLHQSLSRFRV</sequence>
<comment type="similarity">
    <text evidence="8">Belongs to the methyl-accepting chemotaxis (MCP) protein family.</text>
</comment>
<keyword evidence="4 10" id="KW-0812">Transmembrane</keyword>
<dbReference type="SUPFAM" id="SSF58104">
    <property type="entry name" value="Methyl-accepting chemotaxis protein (MCP) signaling domain"/>
    <property type="match status" value="1"/>
</dbReference>
<dbReference type="Pfam" id="PF00672">
    <property type="entry name" value="HAMP"/>
    <property type="match status" value="1"/>
</dbReference>
<keyword evidence="3" id="KW-0145">Chemotaxis</keyword>
<evidence type="ECO:0000259" key="11">
    <source>
        <dbReference type="PROSITE" id="PS50111"/>
    </source>
</evidence>
<dbReference type="InterPro" id="IPR033479">
    <property type="entry name" value="dCache_1"/>
</dbReference>
<keyword evidence="7 9" id="KW-0807">Transducer</keyword>
<protein>
    <submittedName>
        <fullName evidence="13">Methyl-accepting chemotaxis protein</fullName>
    </submittedName>
</protein>
<dbReference type="GO" id="GO:0005886">
    <property type="term" value="C:plasma membrane"/>
    <property type="evidence" value="ECO:0007669"/>
    <property type="project" value="UniProtKB-SubCell"/>
</dbReference>
<reference evidence="13 14" key="1">
    <citation type="submission" date="2019-03" db="EMBL/GenBank/DDBJ databases">
        <authorList>
            <person name="Kim M.K.M."/>
        </authorList>
    </citation>
    <scope>NUCLEOTIDE SEQUENCE [LARGE SCALE GENOMIC DNA]</scope>
    <source>
        <strain evidence="13 14">18JY21-1</strain>
    </source>
</reference>
<dbReference type="Proteomes" id="UP000295418">
    <property type="component" value="Unassembled WGS sequence"/>
</dbReference>